<evidence type="ECO:0000259" key="1">
    <source>
        <dbReference type="Pfam" id="PF01433"/>
    </source>
</evidence>
<dbReference type="InterPro" id="IPR027268">
    <property type="entry name" value="Peptidase_M4/M1_CTD_sf"/>
</dbReference>
<dbReference type="PANTHER" id="PTHR45726">
    <property type="entry name" value="LEUKOTRIENE A-4 HYDROLASE"/>
    <property type="match status" value="1"/>
</dbReference>
<dbReference type="InterPro" id="IPR014782">
    <property type="entry name" value="Peptidase_M1_dom"/>
</dbReference>
<organism evidence="2 3">
    <name type="scientific">Nannocystis exedens</name>
    <dbReference type="NCBI Taxonomy" id="54"/>
    <lineage>
        <taxon>Bacteria</taxon>
        <taxon>Pseudomonadati</taxon>
        <taxon>Myxococcota</taxon>
        <taxon>Polyangia</taxon>
        <taxon>Nannocystales</taxon>
        <taxon>Nannocystaceae</taxon>
        <taxon>Nannocystis</taxon>
    </lineage>
</organism>
<proteinExistence type="predicted"/>
<protein>
    <recommendedName>
        <fullName evidence="1">Peptidase M1 membrane alanine aminopeptidase domain-containing protein</fullName>
    </recommendedName>
</protein>
<accession>A0A1I2CCH7</accession>
<name>A0A1I2CCH7_9BACT</name>
<dbReference type="GO" id="GO:0008270">
    <property type="term" value="F:zinc ion binding"/>
    <property type="evidence" value="ECO:0007669"/>
    <property type="project" value="InterPro"/>
</dbReference>
<evidence type="ECO:0000313" key="3">
    <source>
        <dbReference type="Proteomes" id="UP000199400"/>
    </source>
</evidence>
<dbReference type="STRING" id="54.SAMN02745121_05062"/>
<dbReference type="AlphaFoldDB" id="A0A1I2CCH7"/>
<dbReference type="CDD" id="cd09604">
    <property type="entry name" value="M1_APN_like"/>
    <property type="match status" value="1"/>
</dbReference>
<dbReference type="InterPro" id="IPR034015">
    <property type="entry name" value="M1_LTA4H"/>
</dbReference>
<dbReference type="PROSITE" id="PS51257">
    <property type="entry name" value="PROKAR_LIPOPROTEIN"/>
    <property type="match status" value="1"/>
</dbReference>
<dbReference type="GO" id="GO:0008237">
    <property type="term" value="F:metallopeptidase activity"/>
    <property type="evidence" value="ECO:0007669"/>
    <property type="project" value="InterPro"/>
</dbReference>
<reference evidence="3" key="1">
    <citation type="submission" date="2016-10" db="EMBL/GenBank/DDBJ databases">
        <authorList>
            <person name="Varghese N."/>
            <person name="Submissions S."/>
        </authorList>
    </citation>
    <scope>NUCLEOTIDE SEQUENCE [LARGE SCALE GENOMIC DNA]</scope>
    <source>
        <strain evidence="3">ATCC 25963</strain>
    </source>
</reference>
<dbReference type="Gene3D" id="1.10.390.10">
    <property type="entry name" value="Neutral Protease Domain 2"/>
    <property type="match status" value="1"/>
</dbReference>
<gene>
    <name evidence="2" type="ORF">SAMN02745121_05062</name>
</gene>
<dbReference type="EMBL" id="FOMX01000017">
    <property type="protein sequence ID" value="SFE66057.1"/>
    <property type="molecule type" value="Genomic_DNA"/>
</dbReference>
<keyword evidence="3" id="KW-1185">Reference proteome</keyword>
<evidence type="ECO:0000313" key="2">
    <source>
        <dbReference type="EMBL" id="SFE66057.1"/>
    </source>
</evidence>
<dbReference type="PANTHER" id="PTHR45726:SF3">
    <property type="entry name" value="LEUKOTRIENE A-4 HYDROLASE"/>
    <property type="match status" value="1"/>
</dbReference>
<dbReference type="Pfam" id="PF01433">
    <property type="entry name" value="Peptidase_M1"/>
    <property type="match status" value="1"/>
</dbReference>
<sequence>MLAVGSRLLRRAAACALFGAVACEPAAAPERRVPEPGDPLRPPDVRGPIPAGIKLADYVLDASLDAEKHTVSGTARITWRNHTRAPVDSLVLHLYMNGFRAEDTAWMAEARGAHRGARQDKGEGKWGYIDVRAARLLAHGPTADFKAPEQRDAAATPLALVEGADPSLGTLALPRPVGPDEAVTVELDFFTQLPRVFARTGYDGDFHMVGQWYPKLAVRHEGGWQAHVFTLHSEFYADFGDYEVHLDVPEDMVVGATGVLVEERPPEGGRKRLHYRADTVHDFAWAASPDFLEYGDMWRDVRIRQLIPRALAADAQRHLDAQIAALESMDARFGPYPWSTITIVHPPETAGGAQGMEYPTLYTTSDILRLPLPLRLLGIHELLTGEFTTIHEFGHQYFQGLLASDEATQPWLDEGINSFSNTLALDDWLGDDASVARIGNQRVSTVDMIRVALPASAELDPVDRPADAYRDFTGTFGGTVYRKTAAVFHTLRALVGPDKFDRAFRVYCDTWRFRHPTGDDLRAVLVRELGPKVRISETGPDGQPVDLDVADFLQQGIETTAAVDFAAARVANRRAVGDGGWHRGQDGALALIEPEAKPDGEELEDAASEGFALIVREGEFRVPVELEFEFKGGERERLWWDGQARYRLFTFPGKKLTGVAVDPDDKLLLEGERLDNRLRVPGSRQRDGISDPAARFSEAVDLALLGGLGL</sequence>
<dbReference type="Proteomes" id="UP000199400">
    <property type="component" value="Unassembled WGS sequence"/>
</dbReference>
<feature type="domain" description="Peptidase M1 membrane alanine aminopeptidase" evidence="1">
    <location>
        <begin position="319"/>
        <end position="530"/>
    </location>
</feature>
<dbReference type="SUPFAM" id="SSF55486">
    <property type="entry name" value="Metalloproteases ('zincins'), catalytic domain"/>
    <property type="match status" value="1"/>
</dbReference>
<dbReference type="RefSeq" id="WP_211302363.1">
    <property type="nucleotide sequence ID" value="NZ_FOMX01000017.1"/>
</dbReference>